<evidence type="ECO:0000313" key="2">
    <source>
        <dbReference type="Proteomes" id="UP000003250"/>
    </source>
</evidence>
<name>H0HM95_9HYPH</name>
<dbReference type="EMBL" id="AHAM01000040">
    <property type="protein sequence ID" value="EHK58155.1"/>
    <property type="molecule type" value="Genomic_DNA"/>
</dbReference>
<dbReference type="PATRIC" id="fig|1107882.3.peg.1233"/>
<proteinExistence type="predicted"/>
<reference evidence="1 2" key="1">
    <citation type="journal article" date="2012" name="J. Bacteriol.">
        <title>Draft Genome Sequence of Mesorhizobium alhagi CCNWXJ12-2T, a Novel Salt-Resistant Species Isolated from the Desert of Northwestern China.</title>
        <authorList>
            <person name="Zhou M."/>
            <person name="Chen W."/>
            <person name="Chen H."/>
            <person name="Wei G."/>
        </authorList>
    </citation>
    <scope>NUCLEOTIDE SEQUENCE [LARGE SCALE GENOMIC DNA]</scope>
    <source>
        <strain evidence="1 2">CCNWXJ12-2</strain>
    </source>
</reference>
<dbReference type="AlphaFoldDB" id="H0HM95"/>
<accession>H0HM95</accession>
<dbReference type="Proteomes" id="UP000003250">
    <property type="component" value="Unassembled WGS sequence"/>
</dbReference>
<keyword evidence="2" id="KW-1185">Reference proteome</keyword>
<protein>
    <submittedName>
        <fullName evidence="1">Uncharacterized protein</fullName>
    </submittedName>
</protein>
<evidence type="ECO:0000313" key="1">
    <source>
        <dbReference type="EMBL" id="EHK58155.1"/>
    </source>
</evidence>
<organism evidence="1 2">
    <name type="scientific">Mesorhizobium alhagi CCNWXJ12-2</name>
    <dbReference type="NCBI Taxonomy" id="1107882"/>
    <lineage>
        <taxon>Bacteria</taxon>
        <taxon>Pseudomonadati</taxon>
        <taxon>Pseudomonadota</taxon>
        <taxon>Alphaproteobacteria</taxon>
        <taxon>Hyphomicrobiales</taxon>
        <taxon>Phyllobacteriaceae</taxon>
        <taxon>Allomesorhizobium</taxon>
    </lineage>
</organism>
<gene>
    <name evidence="1" type="ORF">MAXJ12_06295</name>
</gene>
<sequence>MTVIAHKAGHIGPRIASDTGLNTQINGRTRAGRRYHDLSSQLIADLATPPSEAQMSLIRRAATLSVWCESADAEMAKGRTIDIGLYTTTANTLRRLLTDLGLSVTTRQKPPPAASYFQTRKEASA</sequence>